<dbReference type="InterPro" id="IPR000315">
    <property type="entry name" value="Znf_B-box"/>
</dbReference>
<dbReference type="InterPro" id="IPR036465">
    <property type="entry name" value="vWFA_dom_sf"/>
</dbReference>
<dbReference type="InterPro" id="IPR003879">
    <property type="entry name" value="Butyrophylin_SPRY"/>
</dbReference>
<evidence type="ECO:0000313" key="11">
    <source>
        <dbReference type="EMBL" id="MEQ2282695.1"/>
    </source>
</evidence>
<dbReference type="PRINTS" id="PR01407">
    <property type="entry name" value="BUTYPHLNCDUF"/>
</dbReference>
<keyword evidence="12" id="KW-1185">Reference proteome</keyword>
<dbReference type="InterPro" id="IPR036174">
    <property type="entry name" value="Znf_Sec23_Sec24_sf"/>
</dbReference>
<reference evidence="11 12" key="1">
    <citation type="submission" date="2021-06" db="EMBL/GenBank/DDBJ databases">
        <authorList>
            <person name="Palmer J.M."/>
        </authorList>
    </citation>
    <scope>NUCLEOTIDE SEQUENCE [LARGE SCALE GENOMIC DNA]</scope>
    <source>
        <strain evidence="11 12">AS_MEX2019</strain>
        <tissue evidence="11">Muscle</tissue>
    </source>
</reference>
<evidence type="ECO:0000259" key="9">
    <source>
        <dbReference type="PROSITE" id="PS50188"/>
    </source>
</evidence>
<dbReference type="Gene3D" id="1.25.40.340">
    <property type="match status" value="1"/>
</dbReference>
<dbReference type="Gene3D" id="3.30.160.60">
    <property type="entry name" value="Classic Zinc Finger"/>
    <property type="match status" value="1"/>
</dbReference>
<dbReference type="InterPro" id="IPR004007">
    <property type="entry name" value="DhaL_dom"/>
</dbReference>
<dbReference type="InterPro" id="IPR003877">
    <property type="entry name" value="SPRY_dom"/>
</dbReference>
<dbReference type="Pfam" id="PF13765">
    <property type="entry name" value="PRY"/>
    <property type="match status" value="1"/>
</dbReference>
<feature type="coiled-coil region" evidence="5">
    <location>
        <begin position="1181"/>
        <end position="1227"/>
    </location>
</feature>
<dbReference type="EMBL" id="JAHRIP010009538">
    <property type="protein sequence ID" value="MEQ2282695.1"/>
    <property type="molecule type" value="Genomic_DNA"/>
</dbReference>
<dbReference type="InterPro" id="IPR050143">
    <property type="entry name" value="TRIM/RBCC"/>
</dbReference>
<dbReference type="PROSITE" id="PS50188">
    <property type="entry name" value="B302_SPRY"/>
    <property type="match status" value="1"/>
</dbReference>
<dbReference type="Gene3D" id="2.60.120.920">
    <property type="match status" value="1"/>
</dbReference>
<protein>
    <submittedName>
        <fullName evidence="11">Uncharacterized protein</fullName>
    </submittedName>
</protein>
<evidence type="ECO:0000313" key="12">
    <source>
        <dbReference type="Proteomes" id="UP001469553"/>
    </source>
</evidence>
<keyword evidence="5" id="KW-0175">Coiled coil</keyword>
<feature type="domain" description="DhaL" evidence="10">
    <location>
        <begin position="4"/>
        <end position="205"/>
    </location>
</feature>
<evidence type="ECO:0000256" key="3">
    <source>
        <dbReference type="ARBA" id="ARBA00022833"/>
    </source>
</evidence>
<dbReference type="SUPFAM" id="SSF57850">
    <property type="entry name" value="RING/U-box"/>
    <property type="match status" value="1"/>
</dbReference>
<dbReference type="PROSITE" id="PS50089">
    <property type="entry name" value="ZF_RING_2"/>
    <property type="match status" value="1"/>
</dbReference>
<dbReference type="SUPFAM" id="SSF101473">
    <property type="entry name" value="DhaL-like"/>
    <property type="match status" value="1"/>
</dbReference>
<dbReference type="Pfam" id="PF13445">
    <property type="entry name" value="zf-RING_UBOX"/>
    <property type="match status" value="1"/>
</dbReference>
<dbReference type="InterPro" id="IPR036117">
    <property type="entry name" value="DhaL_dom_sf"/>
</dbReference>
<feature type="domain" description="B box-type" evidence="8">
    <location>
        <begin position="1080"/>
        <end position="1120"/>
    </location>
</feature>
<feature type="region of interest" description="Disordered" evidence="6">
    <location>
        <begin position="1029"/>
        <end position="1067"/>
    </location>
</feature>
<dbReference type="InterPro" id="IPR013320">
    <property type="entry name" value="ConA-like_dom_sf"/>
</dbReference>
<evidence type="ECO:0000259" key="10">
    <source>
        <dbReference type="PROSITE" id="PS51480"/>
    </source>
</evidence>
<accession>A0ABV0XMU9</accession>
<dbReference type="InterPro" id="IPR002035">
    <property type="entry name" value="VWF_A"/>
</dbReference>
<dbReference type="SUPFAM" id="SSF53300">
    <property type="entry name" value="vWA-like"/>
    <property type="match status" value="1"/>
</dbReference>
<dbReference type="InterPro" id="IPR017907">
    <property type="entry name" value="Znf_RING_CS"/>
</dbReference>
<dbReference type="SUPFAM" id="SSF49899">
    <property type="entry name" value="Concanavalin A-like lectins/glucanases"/>
    <property type="match status" value="1"/>
</dbReference>
<feature type="compositionally biased region" description="Basic residues" evidence="6">
    <location>
        <begin position="1048"/>
        <end position="1059"/>
    </location>
</feature>
<feature type="compositionally biased region" description="Low complexity" evidence="6">
    <location>
        <begin position="1035"/>
        <end position="1045"/>
    </location>
</feature>
<dbReference type="SUPFAM" id="SSF57845">
    <property type="entry name" value="B-box zinc-binding domain"/>
    <property type="match status" value="1"/>
</dbReference>
<dbReference type="CDD" id="cd19769">
    <property type="entry name" value="Bbox2_TRIM16-like"/>
    <property type="match status" value="1"/>
</dbReference>
<dbReference type="PROSITE" id="PS50119">
    <property type="entry name" value="ZF_BBOX"/>
    <property type="match status" value="1"/>
</dbReference>
<dbReference type="Gene3D" id="3.40.50.410">
    <property type="entry name" value="von Willebrand factor, type A domain"/>
    <property type="match status" value="1"/>
</dbReference>
<dbReference type="SMART" id="SM00184">
    <property type="entry name" value="RING"/>
    <property type="match status" value="1"/>
</dbReference>
<dbReference type="Gene3D" id="3.30.40.10">
    <property type="entry name" value="Zinc/RING finger domain, C3HC4 (zinc finger)"/>
    <property type="match status" value="1"/>
</dbReference>
<feature type="domain" description="RING-type" evidence="7">
    <location>
        <begin position="897"/>
        <end position="937"/>
    </location>
</feature>
<keyword evidence="3" id="KW-0862">Zinc</keyword>
<comment type="caution">
    <text evidence="11">The sequence shown here is derived from an EMBL/GenBank/DDBJ whole genome shotgun (WGS) entry which is preliminary data.</text>
</comment>
<dbReference type="SMART" id="SM01120">
    <property type="entry name" value="Dak2"/>
    <property type="match status" value="1"/>
</dbReference>
<dbReference type="PROSITE" id="PS00518">
    <property type="entry name" value="ZF_RING_1"/>
    <property type="match status" value="1"/>
</dbReference>
<dbReference type="InterPro" id="IPR058030">
    <property type="entry name" value="TRIM8/14/16/25/29/45/65_CC"/>
</dbReference>
<dbReference type="InterPro" id="IPR006574">
    <property type="entry name" value="PRY"/>
</dbReference>
<dbReference type="Pfam" id="PF00643">
    <property type="entry name" value="zf-B_box"/>
    <property type="match status" value="1"/>
</dbReference>
<dbReference type="Pfam" id="PF25600">
    <property type="entry name" value="TRIM_CC"/>
    <property type="match status" value="1"/>
</dbReference>
<dbReference type="SMART" id="SM00336">
    <property type="entry name" value="BBOX"/>
    <property type="match status" value="1"/>
</dbReference>
<dbReference type="InterPro" id="IPR027370">
    <property type="entry name" value="Znf-RING_euk"/>
</dbReference>
<keyword evidence="2 4" id="KW-0863">Zinc-finger</keyword>
<evidence type="ECO:0000256" key="1">
    <source>
        <dbReference type="ARBA" id="ARBA00022723"/>
    </source>
</evidence>
<evidence type="ECO:0000259" key="8">
    <source>
        <dbReference type="PROSITE" id="PS50119"/>
    </source>
</evidence>
<dbReference type="InterPro" id="IPR001841">
    <property type="entry name" value="Znf_RING"/>
</dbReference>
<dbReference type="PROSITE" id="PS51480">
    <property type="entry name" value="DHAL"/>
    <property type="match status" value="1"/>
</dbReference>
<dbReference type="SMART" id="SM00327">
    <property type="entry name" value="VWA"/>
    <property type="match status" value="1"/>
</dbReference>
<dbReference type="CDD" id="cd13733">
    <property type="entry name" value="SPRY_PRY_C-I_1"/>
    <property type="match status" value="1"/>
</dbReference>
<organism evidence="11 12">
    <name type="scientific">Ameca splendens</name>
    <dbReference type="NCBI Taxonomy" id="208324"/>
    <lineage>
        <taxon>Eukaryota</taxon>
        <taxon>Metazoa</taxon>
        <taxon>Chordata</taxon>
        <taxon>Craniata</taxon>
        <taxon>Vertebrata</taxon>
        <taxon>Euteleostomi</taxon>
        <taxon>Actinopterygii</taxon>
        <taxon>Neopterygii</taxon>
        <taxon>Teleostei</taxon>
        <taxon>Neoteleostei</taxon>
        <taxon>Acanthomorphata</taxon>
        <taxon>Ovalentaria</taxon>
        <taxon>Atherinomorphae</taxon>
        <taxon>Cyprinodontiformes</taxon>
        <taxon>Goodeidae</taxon>
        <taxon>Ameca</taxon>
    </lineage>
</organism>
<feature type="non-terminal residue" evidence="11">
    <location>
        <position position="1"/>
    </location>
</feature>
<proteinExistence type="predicted"/>
<evidence type="ECO:0000256" key="4">
    <source>
        <dbReference type="PROSITE-ProRule" id="PRU00024"/>
    </source>
</evidence>
<evidence type="ECO:0000256" key="2">
    <source>
        <dbReference type="ARBA" id="ARBA00022771"/>
    </source>
</evidence>
<evidence type="ECO:0000256" key="5">
    <source>
        <dbReference type="SAM" id="Coils"/>
    </source>
</evidence>
<dbReference type="SMART" id="SM00449">
    <property type="entry name" value="SPRY"/>
    <property type="match status" value="1"/>
</dbReference>
<dbReference type="Proteomes" id="UP001469553">
    <property type="component" value="Unassembled WGS sequence"/>
</dbReference>
<evidence type="ECO:0000259" key="7">
    <source>
        <dbReference type="PROSITE" id="PS50089"/>
    </source>
</evidence>
<dbReference type="InterPro" id="IPR013083">
    <property type="entry name" value="Znf_RING/FYVE/PHD"/>
</dbReference>
<feature type="domain" description="B30.2/SPRY" evidence="9">
    <location>
        <begin position="1295"/>
        <end position="1491"/>
    </location>
</feature>
<dbReference type="SUPFAM" id="SSF82919">
    <property type="entry name" value="Zn-finger domain of Sec23/24"/>
    <property type="match status" value="1"/>
</dbReference>
<dbReference type="InterPro" id="IPR001870">
    <property type="entry name" value="B30.2/SPRY"/>
</dbReference>
<dbReference type="Pfam" id="PF02734">
    <property type="entry name" value="Dak2"/>
    <property type="match status" value="1"/>
</dbReference>
<keyword evidence="1" id="KW-0479">Metal-binding</keyword>
<dbReference type="PANTHER" id="PTHR24103">
    <property type="entry name" value="E3 UBIQUITIN-PROTEIN LIGASE TRIM"/>
    <property type="match status" value="1"/>
</dbReference>
<dbReference type="SMART" id="SM00589">
    <property type="entry name" value="PRY"/>
    <property type="match status" value="1"/>
</dbReference>
<gene>
    <name evidence="11" type="ORF">AMECASPLE_003403</name>
</gene>
<dbReference type="InterPro" id="IPR043136">
    <property type="entry name" value="B30.2/SPRY_sf"/>
</dbReference>
<name>A0ABV0XMU9_9TELE</name>
<sequence length="1493" mass="165088">PLSPVMRKVLDRICSTLLEKQEELNSLDRASGDGDCGNTHAQAARAFQEWLQDHVIPDCPGQLLSVLAGLVEEKMGGSSGALYSLFLTAAAGHVTEGRSSGAAWATAVHAGTQAMRRYGGADPGDRTMLDALCPAAEELMKLTTAPPAGQMDVLHAAVQKAAAGAEATRDLTARAGRASYIAAERVTLPDPGAVAVAAILKAVAETLGEQKVVLLEGEPPPSLKSPAASNSFTNSACCTQTTTKMEFACSHVVCNWGPDGAGISQFGPNYENIAILKQQTDALPPPLPPRRFRKPRPTSLPNPPFSPSHLPVIPLSLPPPVPPRLDLLEGENRFKVNINVVSLSVGKLADISQDAGLESFQSPVICGKCSAALSCLSSVWKKLWVCEFCGYENGVAENLAQVCIGQRPGVRSDDLYLPRESEDDYQNLEDTMVVFCVDVSGSMTVTTEVTSDSGSTVHVSRLEGIQDALQRTLTLALQKTPHRRVALVTFNDEVVIYGDGTRTPLTIKDWALVDYEHIWKQAVGYSVPHCIAETHQDLSQRVKELREHGATALGPAALASVALASKYPGSKVILCTDGRANIGLGDMEQAQSSSAKTPYFYRELALQAVANGVIISVMSFRGTDCRLADIGRLADMTGGRVNIVSIGTVATEIQSISEDNVLATGVTATLLAAEGVYFPYEDENNHKLVREIGNVTKGLEITFEFAVKPDYMEFCLQRNTLPFQLQLSFKTRDQQKVTRIITEQRPVTISSQILLGKLNVAVLAVHWTQLCASLTMEGRVRQAQRQLAAQQDLLSYLSKLRPIQKEERIYGNWMDTMTTICNEIETESQILSDEAAEVVYQMRRASSISSISSNYRAGNQKKTLVKKKAMQAILYSVKSHFRMSLHGSLLTEDQFTCSICLDVFTNPSSTPCGHSFCMSCITRYWDGSEICRCPLCKKTFQKRPDLQINRTLREITDQFKSMRGGGSVKKKNGRKGVHIHHNFIDELKMKMPKPFQKEIVNLTSTTQSQARSLPVVSTSPLLPPVITPMALSVPNHQGSSSSSNSPEHHHHDHSHHHSSHLISRSNSRRRFTLSGAASSKNIPICEIHNRGILLYCKSDQVCICPECEIEDHNDHDTVTVETEWMETKDLLKDSKQEIHEMISERRRKIEEIKMSVVELEMAVERETSGSVCLLMMLASAIERYQAELIEVMDNSRRAVEQKANAMIGQLEKDIEELEKRETALAELAQSEDLVHCVKTFPGLSSPPVTKDWSRVSLNTDLGTAAVYRSLAATVERFQEDLKNVLETGFPSPVLEASPVQTKPRVKKIQEYALDVTLDSNSAHSRLVLSEDLKTVWCGERHVNVRDTPERFDKVVCVLGREAISSGKHYWEVEVNGKTDWDLGVARQSVNRKGKINYTPNNGFWFLSLRDRHKYAFRSEPYTDVLMTLRPHKIGIFVDYEKGEVSFYNVDAKVHIYTFHDIFTENLFPFFSPCTNKSGKNEMPLIITRVNTTE</sequence>
<dbReference type="Pfam" id="PF00622">
    <property type="entry name" value="SPRY"/>
    <property type="match status" value="1"/>
</dbReference>
<evidence type="ECO:0000256" key="6">
    <source>
        <dbReference type="SAM" id="MobiDB-lite"/>
    </source>
</evidence>